<organism evidence="1 2">
    <name type="scientific">Romanomermis culicivorax</name>
    <name type="common">Nematode worm</name>
    <dbReference type="NCBI Taxonomy" id="13658"/>
    <lineage>
        <taxon>Eukaryota</taxon>
        <taxon>Metazoa</taxon>
        <taxon>Ecdysozoa</taxon>
        <taxon>Nematoda</taxon>
        <taxon>Enoplea</taxon>
        <taxon>Dorylaimia</taxon>
        <taxon>Mermithida</taxon>
        <taxon>Mermithoidea</taxon>
        <taxon>Mermithidae</taxon>
        <taxon>Romanomermis</taxon>
    </lineage>
</organism>
<evidence type="ECO:0000313" key="2">
    <source>
        <dbReference type="WBParaSite" id="nRc.2.0.1.t03479-RA"/>
    </source>
</evidence>
<reference evidence="2" key="1">
    <citation type="submission" date="2022-11" db="UniProtKB">
        <authorList>
            <consortium name="WormBaseParasite"/>
        </authorList>
    </citation>
    <scope>IDENTIFICATION</scope>
</reference>
<sequence length="59" mass="7123">QKNLQNAETNVIEKHKQHERELVIKRKEIVWNTFIILKKMELKNLLKALALLFFEKGQH</sequence>
<dbReference type="WBParaSite" id="nRc.2.0.1.t03479-RA">
    <property type="protein sequence ID" value="nRc.2.0.1.t03479-RA"/>
    <property type="gene ID" value="nRc.2.0.1.g03479"/>
</dbReference>
<evidence type="ECO:0000313" key="1">
    <source>
        <dbReference type="Proteomes" id="UP000887565"/>
    </source>
</evidence>
<keyword evidence="1" id="KW-1185">Reference proteome</keyword>
<dbReference type="Proteomes" id="UP000887565">
    <property type="component" value="Unplaced"/>
</dbReference>
<dbReference type="AlphaFoldDB" id="A0A915HP44"/>
<name>A0A915HP44_ROMCU</name>
<proteinExistence type="predicted"/>
<accession>A0A915HP44</accession>
<protein>
    <submittedName>
        <fullName evidence="2">Uncharacterized protein</fullName>
    </submittedName>
</protein>